<keyword evidence="3" id="KW-1185">Reference proteome</keyword>
<sequence>MQPVTLHTERLELSVPTADDVDEIYTACQDPRIQQYTTVPVPYERTHAEGFIDLAAGWWDAGSETTWAIRHHGRLVGMIGVHHLGKGDGEIGYWMAPDARGAGILTEAARAVIDWAFAADGLGLARLEWRAVAGNTASARSARALGFRYEGLLRRSLVSHRGHEDGWVAGLLPEDDRIPQPWPVLPD</sequence>
<evidence type="ECO:0000259" key="1">
    <source>
        <dbReference type="PROSITE" id="PS51186"/>
    </source>
</evidence>
<dbReference type="AlphaFoldDB" id="A0AA40VMM8"/>
<dbReference type="GO" id="GO:1990189">
    <property type="term" value="F:protein N-terminal-serine acetyltransferase activity"/>
    <property type="evidence" value="ECO:0007669"/>
    <property type="project" value="TreeGrafter"/>
</dbReference>
<dbReference type="PANTHER" id="PTHR43441:SF10">
    <property type="entry name" value="ACETYLTRANSFERASE"/>
    <property type="match status" value="1"/>
</dbReference>
<dbReference type="Gene3D" id="3.40.630.30">
    <property type="match status" value="1"/>
</dbReference>
<dbReference type="GO" id="GO:0008999">
    <property type="term" value="F:protein-N-terminal-alanine acetyltransferase activity"/>
    <property type="evidence" value="ECO:0007669"/>
    <property type="project" value="TreeGrafter"/>
</dbReference>
<dbReference type="InterPro" id="IPR051908">
    <property type="entry name" value="Ribosomal_N-acetyltransferase"/>
</dbReference>
<dbReference type="Proteomes" id="UP000549113">
    <property type="component" value="Unassembled WGS sequence"/>
</dbReference>
<protein>
    <submittedName>
        <fullName evidence="2">RimJ/RimL family protein N-acetyltransferase</fullName>
    </submittedName>
</protein>
<organism evidence="2 3">
    <name type="scientific">Microbacterium invictum</name>
    <dbReference type="NCBI Taxonomy" id="515415"/>
    <lineage>
        <taxon>Bacteria</taxon>
        <taxon>Bacillati</taxon>
        <taxon>Actinomycetota</taxon>
        <taxon>Actinomycetes</taxon>
        <taxon>Micrococcales</taxon>
        <taxon>Microbacteriaceae</taxon>
        <taxon>Microbacterium</taxon>
    </lineage>
</organism>
<evidence type="ECO:0000313" key="2">
    <source>
        <dbReference type="EMBL" id="MBB4139834.1"/>
    </source>
</evidence>
<gene>
    <name evidence="2" type="ORF">BKA10_001628</name>
</gene>
<dbReference type="PROSITE" id="PS51186">
    <property type="entry name" value="GNAT"/>
    <property type="match status" value="1"/>
</dbReference>
<dbReference type="Pfam" id="PF13302">
    <property type="entry name" value="Acetyltransf_3"/>
    <property type="match status" value="1"/>
</dbReference>
<dbReference type="PANTHER" id="PTHR43441">
    <property type="entry name" value="RIBOSOMAL-PROTEIN-SERINE ACETYLTRANSFERASE"/>
    <property type="match status" value="1"/>
</dbReference>
<dbReference type="GO" id="GO:0005737">
    <property type="term" value="C:cytoplasm"/>
    <property type="evidence" value="ECO:0007669"/>
    <property type="project" value="TreeGrafter"/>
</dbReference>
<proteinExistence type="predicted"/>
<dbReference type="SUPFAM" id="SSF55729">
    <property type="entry name" value="Acyl-CoA N-acyltransferases (Nat)"/>
    <property type="match status" value="1"/>
</dbReference>
<dbReference type="InterPro" id="IPR016181">
    <property type="entry name" value="Acyl_CoA_acyltransferase"/>
</dbReference>
<dbReference type="RefSeq" id="WP_183499450.1">
    <property type="nucleotide sequence ID" value="NZ_BAABCO010000001.1"/>
</dbReference>
<dbReference type="InterPro" id="IPR000182">
    <property type="entry name" value="GNAT_dom"/>
</dbReference>
<dbReference type="CDD" id="cd04301">
    <property type="entry name" value="NAT_SF"/>
    <property type="match status" value="1"/>
</dbReference>
<comment type="caution">
    <text evidence="2">The sequence shown here is derived from an EMBL/GenBank/DDBJ whole genome shotgun (WGS) entry which is preliminary data.</text>
</comment>
<feature type="domain" description="N-acetyltransferase" evidence="1">
    <location>
        <begin position="11"/>
        <end position="174"/>
    </location>
</feature>
<reference evidence="2 3" key="1">
    <citation type="submission" date="2020-08" db="EMBL/GenBank/DDBJ databases">
        <title>Sequencing the genomes of 1000 actinobacteria strains.</title>
        <authorList>
            <person name="Klenk H.-P."/>
        </authorList>
    </citation>
    <scope>NUCLEOTIDE SEQUENCE [LARGE SCALE GENOMIC DNA]</scope>
    <source>
        <strain evidence="2 3">DSM 19600</strain>
    </source>
</reference>
<dbReference type="EMBL" id="JACIFH010000001">
    <property type="protein sequence ID" value="MBB4139834.1"/>
    <property type="molecule type" value="Genomic_DNA"/>
</dbReference>
<evidence type="ECO:0000313" key="3">
    <source>
        <dbReference type="Proteomes" id="UP000549113"/>
    </source>
</evidence>
<accession>A0AA40VMM8</accession>
<name>A0AA40VMM8_9MICO</name>